<dbReference type="eggNOG" id="ENOG502QWGM">
    <property type="taxonomic scope" value="Eukaryota"/>
</dbReference>
<dbReference type="InParanoid" id="C3YKH9"/>
<name>C3YKH9_BRAFL</name>
<dbReference type="GO" id="GO:0007165">
    <property type="term" value="P:signal transduction"/>
    <property type="evidence" value="ECO:0007669"/>
    <property type="project" value="InterPro"/>
</dbReference>
<dbReference type="InterPro" id="IPR016024">
    <property type="entry name" value="ARM-type_fold"/>
</dbReference>
<dbReference type="Pfam" id="PF13676">
    <property type="entry name" value="TIR_2"/>
    <property type="match status" value="1"/>
</dbReference>
<dbReference type="InterPro" id="IPR000157">
    <property type="entry name" value="TIR_dom"/>
</dbReference>
<dbReference type="AlphaFoldDB" id="C3YKH9"/>
<protein>
    <recommendedName>
        <fullName evidence="1">TIR domain-containing protein</fullName>
    </recommendedName>
</protein>
<dbReference type="InterPro" id="IPR035897">
    <property type="entry name" value="Toll_tir_struct_dom_sf"/>
</dbReference>
<dbReference type="Gene3D" id="3.40.50.10140">
    <property type="entry name" value="Toll/interleukin-1 receptor homology (TIR) domain"/>
    <property type="match status" value="1"/>
</dbReference>
<dbReference type="EMBL" id="GG666522">
    <property type="protein sequence ID" value="EEN59223.1"/>
    <property type="molecule type" value="Genomic_DNA"/>
</dbReference>
<dbReference type="InterPro" id="IPR011989">
    <property type="entry name" value="ARM-like"/>
</dbReference>
<dbReference type="Gene3D" id="1.25.10.10">
    <property type="entry name" value="Leucine-rich Repeat Variant"/>
    <property type="match status" value="1"/>
</dbReference>
<dbReference type="PANTHER" id="PTHR46270">
    <property type="entry name" value="ARMADILLO-TYPE FOLD-RELATED"/>
    <property type="match status" value="1"/>
</dbReference>
<sequence length="374" mass="42216">MTGYAEKIDQQLEILRAKEEYNNEESKKAVQAIGELYWQKKHKERVTKRAIADYLANQGAAELFVKMMTSLGNQGLFKDNVTWYAAYYTYNTAWNFSDASRLLCRKLGEAGIVRLLLANAGHEPFRENLKSKNVLYLVKSSISILNNMTKCPETRQYYQEGNAVEVLLPYMTCSDAFVKSVSMMTLAKIIDEEQSDLLAEDTGAIDFLVKMLERALGAANRRARGFGIAELCEGLAKLAVSENNKKKEPELVPSLERLETSTNESLKSAALGALWVIRKTGEERPKTAAKKSKDRQLPHVMISYQWDHQKILISIKKKLQAAGFKVWMDLEQMGGSTLQAMAEAVENSAVVLMAMSHMYKESPNCRTGQYGRYF</sequence>
<proteinExistence type="predicted"/>
<dbReference type="SUPFAM" id="SSF52200">
    <property type="entry name" value="Toll/Interleukin receptor TIR domain"/>
    <property type="match status" value="1"/>
</dbReference>
<evidence type="ECO:0000259" key="1">
    <source>
        <dbReference type="Pfam" id="PF13676"/>
    </source>
</evidence>
<reference evidence="2" key="1">
    <citation type="journal article" date="2008" name="Nature">
        <title>The amphioxus genome and the evolution of the chordate karyotype.</title>
        <authorList>
            <consortium name="US DOE Joint Genome Institute (JGI-PGF)"/>
            <person name="Putnam N.H."/>
            <person name="Butts T."/>
            <person name="Ferrier D.E.K."/>
            <person name="Furlong R.F."/>
            <person name="Hellsten U."/>
            <person name="Kawashima T."/>
            <person name="Robinson-Rechavi M."/>
            <person name="Shoguchi E."/>
            <person name="Terry A."/>
            <person name="Yu J.-K."/>
            <person name="Benito-Gutierrez E.L."/>
            <person name="Dubchak I."/>
            <person name="Garcia-Fernandez J."/>
            <person name="Gibson-Brown J.J."/>
            <person name="Grigoriev I.V."/>
            <person name="Horton A.C."/>
            <person name="de Jong P.J."/>
            <person name="Jurka J."/>
            <person name="Kapitonov V.V."/>
            <person name="Kohara Y."/>
            <person name="Kuroki Y."/>
            <person name="Lindquist E."/>
            <person name="Lucas S."/>
            <person name="Osoegawa K."/>
            <person name="Pennacchio L.A."/>
            <person name="Salamov A.A."/>
            <person name="Satou Y."/>
            <person name="Sauka-Spengler T."/>
            <person name="Schmutz J."/>
            <person name="Shin-I T."/>
            <person name="Toyoda A."/>
            <person name="Bronner-Fraser M."/>
            <person name="Fujiyama A."/>
            <person name="Holland L.Z."/>
            <person name="Holland P.W.H."/>
            <person name="Satoh N."/>
            <person name="Rokhsar D.S."/>
        </authorList>
    </citation>
    <scope>NUCLEOTIDE SEQUENCE [LARGE SCALE GENOMIC DNA]</scope>
    <source>
        <strain evidence="2">S238N-H82</strain>
        <tissue evidence="2">Testes</tissue>
    </source>
</reference>
<gene>
    <name evidence="2" type="ORF">BRAFLDRAFT_93376</name>
</gene>
<organism>
    <name type="scientific">Branchiostoma floridae</name>
    <name type="common">Florida lancelet</name>
    <name type="synonym">Amphioxus</name>
    <dbReference type="NCBI Taxonomy" id="7739"/>
    <lineage>
        <taxon>Eukaryota</taxon>
        <taxon>Metazoa</taxon>
        <taxon>Chordata</taxon>
        <taxon>Cephalochordata</taxon>
        <taxon>Leptocardii</taxon>
        <taxon>Amphioxiformes</taxon>
        <taxon>Branchiostomatidae</taxon>
        <taxon>Branchiostoma</taxon>
    </lineage>
</organism>
<evidence type="ECO:0000313" key="2">
    <source>
        <dbReference type="EMBL" id="EEN59223.1"/>
    </source>
</evidence>
<accession>C3YKH9</accession>
<dbReference type="PANTHER" id="PTHR46270:SF2">
    <property type="entry name" value="TIR DOMAIN-CONTAINING PROTEIN"/>
    <property type="match status" value="1"/>
</dbReference>
<feature type="domain" description="TIR" evidence="1">
    <location>
        <begin position="300"/>
        <end position="366"/>
    </location>
</feature>
<dbReference type="SUPFAM" id="SSF48371">
    <property type="entry name" value="ARM repeat"/>
    <property type="match status" value="1"/>
</dbReference>